<dbReference type="Proteomes" id="UP000594262">
    <property type="component" value="Unplaced"/>
</dbReference>
<dbReference type="AlphaFoldDB" id="A0A7M5VH39"/>
<sequence>MSKKNCYLYTPLIPPTNNNNGQQQSFHQESESENEEKSNTTFFSLFSNLSQISFPAAGISIQELSQIAPGPPDFDLQEVYFPKEICKKQVRRKQKGACAVNSTQRPNSDDIKFDLIFKTKDCNNIVADIDVNVFKVHNKAQSRVKSSWRWVNNTIRLEINMNEVEDNKIYKLLTTPNMEKKKYYFTITVKYSTTSNDHFQRYFPTHAHKEEMANERTKQTDFFYLIGSEQTNESKRARTTASVSSADSALGTPSPWLQSPQAYSPPLSLNADIESPPVPQEAQAPSQNAGDVAHFSNIIAERIQTETLEVGEIKGQVFTTPHHDIGYHFELNDDEEKFNEGEVVGLLPDGDDKDKGTQRLRVVKLTSETASQCNLKGVITNSPYIEAYCPKKDSNKRTIIICMLGIVPVQVIGSVRASEFLYAAPGHPGLAISGYHLRREDKREANLVGIAVNSVLTKNELSVGVVEAGVSLMQAASQHLVNEKLREMETGLEHKILTVKKSAIRWRRVFTWLAVIFVIFLILASAYVFQLYWPGSAYRKYKCMLGHKEPLYKAQVIYVPYAKQDILITTNGIEFEYDELIKKIREHKGATYRLLAPMVGGIKIGKPRFFLGFNRCAYGNSFAYAKMDGTTVYSGVIMFAVDETCTYAFLYNGVYDTWTRFNSAGNVEFPGSVRCGQNATLDFPEANGRRDIKLEAQDP</sequence>
<dbReference type="RefSeq" id="XP_066920307.1">
    <property type="nucleotide sequence ID" value="XM_067064206.1"/>
</dbReference>
<feature type="region of interest" description="Disordered" evidence="1">
    <location>
        <begin position="234"/>
        <end position="289"/>
    </location>
</feature>
<keyword evidence="2" id="KW-1133">Transmembrane helix</keyword>
<organism evidence="3 4">
    <name type="scientific">Clytia hemisphaerica</name>
    <dbReference type="NCBI Taxonomy" id="252671"/>
    <lineage>
        <taxon>Eukaryota</taxon>
        <taxon>Metazoa</taxon>
        <taxon>Cnidaria</taxon>
        <taxon>Hydrozoa</taxon>
        <taxon>Hydroidolina</taxon>
        <taxon>Leptothecata</taxon>
        <taxon>Obeliida</taxon>
        <taxon>Clytiidae</taxon>
        <taxon>Clytia</taxon>
    </lineage>
</organism>
<name>A0A7M5VH39_9CNID</name>
<accession>A0A7M5VH39</accession>
<dbReference type="EnsemblMetazoa" id="CLYHEMT012509.1">
    <property type="protein sequence ID" value="CLYHEMP012509.1"/>
    <property type="gene ID" value="CLYHEMG012509"/>
</dbReference>
<evidence type="ECO:0000256" key="1">
    <source>
        <dbReference type="SAM" id="MobiDB-lite"/>
    </source>
</evidence>
<feature type="region of interest" description="Disordered" evidence="1">
    <location>
        <begin position="12"/>
        <end position="34"/>
    </location>
</feature>
<evidence type="ECO:0000256" key="2">
    <source>
        <dbReference type="SAM" id="Phobius"/>
    </source>
</evidence>
<evidence type="ECO:0000313" key="4">
    <source>
        <dbReference type="Proteomes" id="UP000594262"/>
    </source>
</evidence>
<keyword evidence="2" id="KW-0812">Transmembrane</keyword>
<keyword evidence="4" id="KW-1185">Reference proteome</keyword>
<evidence type="ECO:0000313" key="3">
    <source>
        <dbReference type="EnsemblMetazoa" id="CLYHEMP012509.2"/>
    </source>
</evidence>
<reference evidence="3" key="1">
    <citation type="submission" date="2021-01" db="UniProtKB">
        <authorList>
            <consortium name="EnsemblMetazoa"/>
        </authorList>
    </citation>
    <scope>IDENTIFICATION</scope>
</reference>
<feature type="transmembrane region" description="Helical" evidence="2">
    <location>
        <begin position="509"/>
        <end position="533"/>
    </location>
</feature>
<proteinExistence type="predicted"/>
<keyword evidence="2" id="KW-0472">Membrane</keyword>
<protein>
    <submittedName>
        <fullName evidence="3">Uncharacterized protein</fullName>
    </submittedName>
</protein>
<dbReference type="EnsemblMetazoa" id="CLYHEMT012509.2">
    <property type="protein sequence ID" value="CLYHEMP012509.2"/>
    <property type="gene ID" value="CLYHEMG012509"/>
</dbReference>
<dbReference type="OrthoDB" id="5963161at2759"/>
<dbReference type="GeneID" id="136807615"/>